<dbReference type="AlphaFoldDB" id="A0A3P3YA66"/>
<accession>A0A3P3YA66</accession>
<dbReference type="EMBL" id="OVEO01000007">
    <property type="protein sequence ID" value="SPQ97053.1"/>
    <property type="molecule type" value="Genomic_DNA"/>
</dbReference>
<proteinExistence type="predicted"/>
<gene>
    <name evidence="1" type="ORF">PLBR_LOCUS4256</name>
    <name evidence="2" type="ORF">PLBR_LOCUS4268</name>
</gene>
<geneLocation type="mitochondrion" evidence="2"/>
<evidence type="ECO:0000313" key="2">
    <source>
        <dbReference type="EMBL" id="SPQ97053.1"/>
    </source>
</evidence>
<protein>
    <submittedName>
        <fullName evidence="2">Uncharacterized protein</fullName>
    </submittedName>
</protein>
<dbReference type="EMBL" id="OVEO01000007">
    <property type="protein sequence ID" value="SPQ97041.1"/>
    <property type="molecule type" value="Genomic_DNA"/>
</dbReference>
<evidence type="ECO:0000313" key="3">
    <source>
        <dbReference type="Proteomes" id="UP000290189"/>
    </source>
</evidence>
<reference evidence="2 3" key="1">
    <citation type="submission" date="2018-03" db="EMBL/GenBank/DDBJ databases">
        <authorList>
            <person name="Fogelqvist J."/>
        </authorList>
    </citation>
    <scope>NUCLEOTIDE SEQUENCE [LARGE SCALE GENOMIC DNA]</scope>
</reference>
<keyword evidence="2" id="KW-0496">Mitochondrion</keyword>
<organism evidence="2 3">
    <name type="scientific">Plasmodiophora brassicae</name>
    <name type="common">Clubroot disease agent</name>
    <dbReference type="NCBI Taxonomy" id="37360"/>
    <lineage>
        <taxon>Eukaryota</taxon>
        <taxon>Sar</taxon>
        <taxon>Rhizaria</taxon>
        <taxon>Endomyxa</taxon>
        <taxon>Phytomyxea</taxon>
        <taxon>Plasmodiophorida</taxon>
        <taxon>Plasmodiophoridae</taxon>
        <taxon>Plasmodiophora</taxon>
    </lineage>
</organism>
<evidence type="ECO:0000313" key="1">
    <source>
        <dbReference type="EMBL" id="SPQ97041.1"/>
    </source>
</evidence>
<sequence>MIGPLGCPSPSSRTMTPVTGMSPFFANYGYHPAFHDLRPRTSASSNPSADERAEFLHTLRTVLKQNLSNAVHAMKRFADAVHPDDERHYIRIGDIDSNTWTTTMMGLKERFKDLHERARTLRSITTKQADNFLRHTETRLPQFHATLKLHKNQWPCPTRPIVGAPAWTTTKLAIFLTTILERIPMRHVLRDSTQLITTIENMEVEPGDILLSADVSTR</sequence>
<dbReference type="Proteomes" id="UP000290189">
    <property type="component" value="Unassembled WGS sequence"/>
</dbReference>
<name>A0A3P3YA66_PLABS</name>